<dbReference type="InterPro" id="IPR002481">
    <property type="entry name" value="FUR"/>
</dbReference>
<protein>
    <recommendedName>
        <fullName evidence="4 13">Ferric uptake regulation protein</fullName>
    </recommendedName>
</protein>
<feature type="binding site" evidence="12">
    <location>
        <position position="112"/>
    </location>
    <ligand>
        <name>Fe cation</name>
        <dbReference type="ChEBI" id="CHEBI:24875"/>
    </ligand>
</feature>
<keyword evidence="9 13" id="KW-0805">Transcription regulation</keyword>
<dbReference type="PANTHER" id="PTHR33202:SF2">
    <property type="entry name" value="FERRIC UPTAKE REGULATION PROTEIN"/>
    <property type="match status" value="1"/>
</dbReference>
<dbReference type="SUPFAM" id="SSF46785">
    <property type="entry name" value="Winged helix' DNA-binding domain"/>
    <property type="match status" value="1"/>
</dbReference>
<dbReference type="Proteomes" id="UP000246352">
    <property type="component" value="Unassembled WGS sequence"/>
</dbReference>
<keyword evidence="5 13" id="KW-0963">Cytoplasm</keyword>
<dbReference type="GO" id="GO:0000976">
    <property type="term" value="F:transcription cis-regulatory region binding"/>
    <property type="evidence" value="ECO:0007669"/>
    <property type="project" value="TreeGrafter"/>
</dbReference>
<dbReference type="GO" id="GO:0008270">
    <property type="term" value="F:zinc ion binding"/>
    <property type="evidence" value="ECO:0007669"/>
    <property type="project" value="TreeGrafter"/>
</dbReference>
<feature type="binding site" evidence="12">
    <location>
        <position position="93"/>
    </location>
    <ligand>
        <name>Fe cation</name>
        <dbReference type="ChEBI" id="CHEBI:24875"/>
    </ligand>
</feature>
<dbReference type="OrthoDB" id="8659436at2"/>
<sequence>MTNSANSDIARLCKEHGLRLTGARKIIMQVLLKSNDHPDAVELHRRVSKIDSRVAIATVYRTLNMLRDKGVLERHTFADGRARYETTDNEHHDHLINVETGDVVEFRSDEIERLQEEIARAHGFEIVNHRLEIYVRPLEKPQRRAGRAKA</sequence>
<comment type="subcellular location">
    <subcellularLocation>
        <location evidence="1 13">Cytoplasm</location>
    </subcellularLocation>
</comment>
<evidence type="ECO:0000313" key="14">
    <source>
        <dbReference type="EMBL" id="PWW03737.1"/>
    </source>
</evidence>
<comment type="similarity">
    <text evidence="2 13">Belongs to the Fur family.</text>
</comment>
<evidence type="ECO:0000256" key="6">
    <source>
        <dbReference type="ARBA" id="ARBA00022491"/>
    </source>
</evidence>
<gene>
    <name evidence="13" type="primary">fur</name>
    <name evidence="14" type="ORF">DFR52_101423</name>
</gene>
<keyword evidence="8 13" id="KW-0862">Zinc</keyword>
<name>A0A317PS13_9HYPH</name>
<keyword evidence="6 13" id="KW-0678">Repressor</keyword>
<proteinExistence type="inferred from homology"/>
<evidence type="ECO:0000313" key="15">
    <source>
        <dbReference type="Proteomes" id="UP000246352"/>
    </source>
</evidence>
<organism evidence="14 15">
    <name type="scientific">Hoeflea marina</name>
    <dbReference type="NCBI Taxonomy" id="274592"/>
    <lineage>
        <taxon>Bacteria</taxon>
        <taxon>Pseudomonadati</taxon>
        <taxon>Pseudomonadota</taxon>
        <taxon>Alphaproteobacteria</taxon>
        <taxon>Hyphomicrobiales</taxon>
        <taxon>Rhizobiaceae</taxon>
        <taxon>Hoeflea</taxon>
    </lineage>
</organism>
<dbReference type="PANTHER" id="PTHR33202">
    <property type="entry name" value="ZINC UPTAKE REGULATION PROTEIN"/>
    <property type="match status" value="1"/>
</dbReference>
<keyword evidence="12 13" id="KW-0408">Iron</keyword>
<comment type="subunit">
    <text evidence="3 13">Homodimer.</text>
</comment>
<keyword evidence="10 13" id="KW-0238">DNA-binding</keyword>
<comment type="cofactor">
    <cofactor evidence="12">
        <name>Mn(2+)</name>
        <dbReference type="ChEBI" id="CHEBI:29035"/>
    </cofactor>
    <cofactor evidence="12">
        <name>Fe(2+)</name>
        <dbReference type="ChEBI" id="CHEBI:29033"/>
    </cofactor>
    <text evidence="12">Binds 1 Mn(2+) or Fe(2+) ion per subunit.</text>
</comment>
<dbReference type="InterPro" id="IPR036390">
    <property type="entry name" value="WH_DNA-bd_sf"/>
</dbReference>
<dbReference type="CDD" id="cd07153">
    <property type="entry name" value="Fur_like"/>
    <property type="match status" value="1"/>
</dbReference>
<dbReference type="InterPro" id="IPR036388">
    <property type="entry name" value="WH-like_DNA-bd_sf"/>
</dbReference>
<dbReference type="GO" id="GO:0005829">
    <property type="term" value="C:cytosol"/>
    <property type="evidence" value="ECO:0007669"/>
    <property type="project" value="TreeGrafter"/>
</dbReference>
<comment type="caution">
    <text evidence="14">The sequence shown here is derived from an EMBL/GenBank/DDBJ whole genome shotgun (WGS) entry which is preliminary data.</text>
</comment>
<evidence type="ECO:0000256" key="9">
    <source>
        <dbReference type="ARBA" id="ARBA00023015"/>
    </source>
</evidence>
<reference evidence="14 15" key="1">
    <citation type="submission" date="2018-05" db="EMBL/GenBank/DDBJ databases">
        <title>Genomic Encyclopedia of Type Strains, Phase IV (KMG-IV): sequencing the most valuable type-strain genomes for metagenomic binning, comparative biology and taxonomic classification.</title>
        <authorList>
            <person name="Goeker M."/>
        </authorList>
    </citation>
    <scope>NUCLEOTIDE SEQUENCE [LARGE SCALE GENOMIC DNA]</scope>
    <source>
        <strain evidence="14 15">DSM 16791</strain>
    </source>
</reference>
<evidence type="ECO:0000256" key="12">
    <source>
        <dbReference type="PIRSR" id="PIRSR602481-2"/>
    </source>
</evidence>
<feature type="binding site" evidence="12">
    <location>
        <position position="129"/>
    </location>
    <ligand>
        <name>Fe cation</name>
        <dbReference type="ChEBI" id="CHEBI:24875"/>
    </ligand>
</feature>
<dbReference type="Gene3D" id="3.30.1490.190">
    <property type="match status" value="1"/>
</dbReference>
<feature type="binding site" evidence="12">
    <location>
        <position position="91"/>
    </location>
    <ligand>
        <name>Fe cation</name>
        <dbReference type="ChEBI" id="CHEBI:24875"/>
    </ligand>
</feature>
<evidence type="ECO:0000256" key="3">
    <source>
        <dbReference type="ARBA" id="ARBA00011738"/>
    </source>
</evidence>
<evidence type="ECO:0000256" key="7">
    <source>
        <dbReference type="ARBA" id="ARBA00022723"/>
    </source>
</evidence>
<accession>A0A317PS13</accession>
<dbReference type="GO" id="GO:0045892">
    <property type="term" value="P:negative regulation of DNA-templated transcription"/>
    <property type="evidence" value="ECO:0007669"/>
    <property type="project" value="TreeGrafter"/>
</dbReference>
<evidence type="ECO:0000256" key="13">
    <source>
        <dbReference type="RuleBase" id="RU364037"/>
    </source>
</evidence>
<dbReference type="Pfam" id="PF01475">
    <property type="entry name" value="FUR"/>
    <property type="match status" value="1"/>
</dbReference>
<dbReference type="GO" id="GO:1900376">
    <property type="term" value="P:regulation of secondary metabolite biosynthetic process"/>
    <property type="evidence" value="ECO:0007669"/>
    <property type="project" value="TreeGrafter"/>
</dbReference>
<evidence type="ECO:0000256" key="1">
    <source>
        <dbReference type="ARBA" id="ARBA00004496"/>
    </source>
</evidence>
<keyword evidence="7 12" id="KW-0479">Metal-binding</keyword>
<evidence type="ECO:0000256" key="8">
    <source>
        <dbReference type="ARBA" id="ARBA00022833"/>
    </source>
</evidence>
<dbReference type="InterPro" id="IPR043135">
    <property type="entry name" value="Fur_C"/>
</dbReference>
<evidence type="ECO:0000256" key="10">
    <source>
        <dbReference type="ARBA" id="ARBA00023125"/>
    </source>
</evidence>
<evidence type="ECO:0000256" key="2">
    <source>
        <dbReference type="ARBA" id="ARBA00007957"/>
    </source>
</evidence>
<evidence type="ECO:0000256" key="11">
    <source>
        <dbReference type="ARBA" id="ARBA00023163"/>
    </source>
</evidence>
<dbReference type="RefSeq" id="WP_110030255.1">
    <property type="nucleotide sequence ID" value="NZ_QGTR01000001.1"/>
</dbReference>
<dbReference type="EMBL" id="QGTR01000001">
    <property type="protein sequence ID" value="PWW03737.1"/>
    <property type="molecule type" value="Genomic_DNA"/>
</dbReference>
<evidence type="ECO:0000256" key="5">
    <source>
        <dbReference type="ARBA" id="ARBA00022490"/>
    </source>
</evidence>
<keyword evidence="11 13" id="KW-0804">Transcription</keyword>
<dbReference type="AlphaFoldDB" id="A0A317PS13"/>
<dbReference type="GO" id="GO:0003700">
    <property type="term" value="F:DNA-binding transcription factor activity"/>
    <property type="evidence" value="ECO:0007669"/>
    <property type="project" value="UniProtKB-UniRule"/>
</dbReference>
<evidence type="ECO:0000256" key="4">
    <source>
        <dbReference type="ARBA" id="ARBA00020910"/>
    </source>
</evidence>
<keyword evidence="15" id="KW-1185">Reference proteome</keyword>
<dbReference type="Gene3D" id="1.10.10.10">
    <property type="entry name" value="Winged helix-like DNA-binding domain superfamily/Winged helix DNA-binding domain"/>
    <property type="match status" value="1"/>
</dbReference>